<dbReference type="EMBL" id="GBHO01042427">
    <property type="protein sequence ID" value="JAG01177.1"/>
    <property type="molecule type" value="Transcribed_RNA"/>
</dbReference>
<feature type="non-terminal residue" evidence="2">
    <location>
        <position position="115"/>
    </location>
</feature>
<feature type="compositionally biased region" description="Basic residues" evidence="1">
    <location>
        <begin position="1"/>
        <end position="13"/>
    </location>
</feature>
<protein>
    <submittedName>
        <fullName evidence="2">Uncharacterized protein C13G6.05c</fullName>
    </submittedName>
</protein>
<sequence length="115" mass="12487">MARPKRFFKKKKTTPPGRYTSSTSSQDDSSTSAASETPSTSRASSCAPSSVRESNSSKKIGNLGKYDAYEGNQIELDIVDLTKLSAVVMERAVCNVCFSQLNMYVSNRTGMNVTV</sequence>
<reference evidence="2" key="1">
    <citation type="journal article" date="2014" name="PLoS ONE">
        <title>Transcriptome-Based Identification of ABC Transporters in the Western Tarnished Plant Bug Lygus hesperus.</title>
        <authorList>
            <person name="Hull J.J."/>
            <person name="Chaney K."/>
            <person name="Geib S.M."/>
            <person name="Fabrick J.A."/>
            <person name="Brent C.S."/>
            <person name="Walsh D."/>
            <person name="Lavine L.C."/>
        </authorList>
    </citation>
    <scope>NUCLEOTIDE SEQUENCE</scope>
</reference>
<feature type="region of interest" description="Disordered" evidence="1">
    <location>
        <begin position="1"/>
        <end position="63"/>
    </location>
</feature>
<proteinExistence type="predicted"/>
<name>A0A0A9VYA9_LYGHE</name>
<gene>
    <name evidence="2" type="ORF">CM83_9058</name>
</gene>
<dbReference type="AlphaFoldDB" id="A0A0A9VYA9"/>
<organism evidence="2">
    <name type="scientific">Lygus hesperus</name>
    <name type="common">Western plant bug</name>
    <dbReference type="NCBI Taxonomy" id="30085"/>
    <lineage>
        <taxon>Eukaryota</taxon>
        <taxon>Metazoa</taxon>
        <taxon>Ecdysozoa</taxon>
        <taxon>Arthropoda</taxon>
        <taxon>Hexapoda</taxon>
        <taxon>Insecta</taxon>
        <taxon>Pterygota</taxon>
        <taxon>Neoptera</taxon>
        <taxon>Paraneoptera</taxon>
        <taxon>Hemiptera</taxon>
        <taxon>Heteroptera</taxon>
        <taxon>Panheteroptera</taxon>
        <taxon>Cimicomorpha</taxon>
        <taxon>Miridae</taxon>
        <taxon>Mirini</taxon>
        <taxon>Lygus</taxon>
    </lineage>
</organism>
<feature type="compositionally biased region" description="Low complexity" evidence="1">
    <location>
        <begin position="14"/>
        <end position="50"/>
    </location>
</feature>
<evidence type="ECO:0000313" key="2">
    <source>
        <dbReference type="EMBL" id="JAG01177.1"/>
    </source>
</evidence>
<accession>A0A0A9VYA9</accession>
<reference evidence="2" key="2">
    <citation type="submission" date="2014-07" db="EMBL/GenBank/DDBJ databases">
        <authorList>
            <person name="Hull J."/>
        </authorList>
    </citation>
    <scope>NUCLEOTIDE SEQUENCE</scope>
</reference>
<evidence type="ECO:0000256" key="1">
    <source>
        <dbReference type="SAM" id="MobiDB-lite"/>
    </source>
</evidence>